<gene>
    <name evidence="2" type="ORF">VEZ01S_16_00210</name>
</gene>
<feature type="transmembrane region" description="Helical" evidence="1">
    <location>
        <begin position="87"/>
        <end position="109"/>
    </location>
</feature>
<dbReference type="eggNOG" id="ENOG5031PGT">
    <property type="taxonomic scope" value="Bacteria"/>
</dbReference>
<feature type="transmembrane region" description="Helical" evidence="1">
    <location>
        <begin position="121"/>
        <end position="139"/>
    </location>
</feature>
<evidence type="ECO:0000256" key="1">
    <source>
        <dbReference type="SAM" id="Phobius"/>
    </source>
</evidence>
<evidence type="ECO:0000313" key="3">
    <source>
        <dbReference type="Proteomes" id="UP000016562"/>
    </source>
</evidence>
<evidence type="ECO:0000313" key="2">
    <source>
        <dbReference type="EMBL" id="GAD79472.1"/>
    </source>
</evidence>
<feature type="transmembrane region" description="Helical" evidence="1">
    <location>
        <begin position="50"/>
        <end position="75"/>
    </location>
</feature>
<dbReference type="EMBL" id="BATM01000016">
    <property type="protein sequence ID" value="GAD79472.1"/>
    <property type="molecule type" value="Genomic_DNA"/>
</dbReference>
<keyword evidence="1" id="KW-1133">Transmembrane helix</keyword>
<keyword evidence="1" id="KW-0472">Membrane</keyword>
<dbReference type="RefSeq" id="WP_021713181.1">
    <property type="nucleotide sequence ID" value="NZ_BATM01000016.1"/>
</dbReference>
<keyword evidence="3" id="KW-1185">Reference proteome</keyword>
<reference evidence="2 3" key="1">
    <citation type="submission" date="2013-09" db="EMBL/GenBank/DDBJ databases">
        <title>Whole genome shotgun sequence of Vibrio ezurae NBRC 102218.</title>
        <authorList>
            <person name="Yoshida I."/>
            <person name="Hosoyama A."/>
            <person name="Numata M."/>
            <person name="Hashimoto M."/>
            <person name="Hosoyama Y."/>
            <person name="Tsuchikane K."/>
            <person name="Noguchi M."/>
            <person name="Hirakata S."/>
            <person name="Ichikawa N."/>
            <person name="Ohji S."/>
            <person name="Yamazoe A."/>
            <person name="Fujita N."/>
        </authorList>
    </citation>
    <scope>NUCLEOTIDE SEQUENCE [LARGE SCALE GENOMIC DNA]</scope>
    <source>
        <strain evidence="2 3">NBRC 102218</strain>
    </source>
</reference>
<dbReference type="AlphaFoldDB" id="U3B202"/>
<proteinExistence type="predicted"/>
<comment type="caution">
    <text evidence="2">The sequence shown here is derived from an EMBL/GenBank/DDBJ whole genome shotgun (WGS) entry which is preliminary data.</text>
</comment>
<name>U3B202_9VIBR</name>
<organism evidence="2 3">
    <name type="scientific">Vibrio ezurae NBRC 102218</name>
    <dbReference type="NCBI Taxonomy" id="1219080"/>
    <lineage>
        <taxon>Bacteria</taxon>
        <taxon>Pseudomonadati</taxon>
        <taxon>Pseudomonadota</taxon>
        <taxon>Gammaproteobacteria</taxon>
        <taxon>Vibrionales</taxon>
        <taxon>Vibrionaceae</taxon>
        <taxon>Vibrio</taxon>
    </lineage>
</organism>
<sequence>MQSNALLENLKEETKQPVNWIASVVTILNFIVSLGVSVKYDSIPTGGIPVGSVAVGFIVACLLEALLATAFGYLIVYSSSKGKGLPYLLAIVIMLISAWTSLFNAQWLVLGQAPATTGDAFALFVLAALFAGFACYLIGDHVEKFQLKLSSVNDFIKSLNSGGGLYFWQVLSFGVMFGLIIGQLNIA</sequence>
<feature type="transmembrane region" description="Helical" evidence="1">
    <location>
        <begin position="20"/>
        <end position="38"/>
    </location>
</feature>
<accession>U3B202</accession>
<dbReference type="Proteomes" id="UP000016562">
    <property type="component" value="Unassembled WGS sequence"/>
</dbReference>
<protein>
    <submittedName>
        <fullName evidence="2">Uncharacterized protein</fullName>
    </submittedName>
</protein>
<keyword evidence="1" id="KW-0812">Transmembrane</keyword>
<feature type="transmembrane region" description="Helical" evidence="1">
    <location>
        <begin position="166"/>
        <end position="186"/>
    </location>
</feature>